<feature type="domain" description="Internalin Ig-like inter-repeat region" evidence="7">
    <location>
        <begin position="435"/>
        <end position="493"/>
    </location>
</feature>
<dbReference type="RefSeq" id="WP_208872237.1">
    <property type="nucleotide sequence ID" value="NZ_LN679999.1"/>
</dbReference>
<dbReference type="SUPFAM" id="SSF52058">
    <property type="entry name" value="L domain-like"/>
    <property type="match status" value="1"/>
</dbReference>
<feature type="region of interest" description="Disordered" evidence="5">
    <location>
        <begin position="39"/>
        <end position="110"/>
    </location>
</feature>
<dbReference type="InterPro" id="IPR032179">
    <property type="entry name" value="Cry22Aa_Ig-like"/>
</dbReference>
<dbReference type="PANTHER" id="PTHR46652:SF3">
    <property type="entry name" value="LEUCINE-RICH REPEAT-CONTAINING PROTEIN 9"/>
    <property type="match status" value="1"/>
</dbReference>
<evidence type="ECO:0000256" key="3">
    <source>
        <dbReference type="ARBA" id="ARBA00022729"/>
    </source>
</evidence>
<feature type="domain" description="Pesticidal crystal protein Cry22Aa Ig-like" evidence="8">
    <location>
        <begin position="609"/>
        <end position="664"/>
    </location>
</feature>
<feature type="domain" description="Pesticidal crystal protein Cry22Aa Ig-like" evidence="8">
    <location>
        <begin position="928"/>
        <end position="995"/>
    </location>
</feature>
<keyword evidence="6" id="KW-0812">Transmembrane</keyword>
<feature type="compositionally biased region" description="Low complexity" evidence="5">
    <location>
        <begin position="98"/>
        <end position="110"/>
    </location>
</feature>
<dbReference type="Pfam" id="PF16403">
    <property type="entry name" value="Bact_surface_Ig-like"/>
    <property type="match status" value="6"/>
</dbReference>
<feature type="domain" description="Pesticidal crystal protein Cry22Aa Ig-like" evidence="8">
    <location>
        <begin position="841"/>
        <end position="912"/>
    </location>
</feature>
<evidence type="ECO:0000256" key="2">
    <source>
        <dbReference type="ARBA" id="ARBA00022614"/>
    </source>
</evidence>
<feature type="domain" description="Pesticidal crystal protein Cry22Aa Ig-like" evidence="8">
    <location>
        <begin position="525"/>
        <end position="579"/>
    </location>
</feature>
<dbReference type="Gene3D" id="2.60.40.10">
    <property type="entry name" value="Immunoglobulins"/>
    <property type="match status" value="6"/>
</dbReference>
<dbReference type="InterPro" id="IPR001611">
    <property type="entry name" value="Leu-rich_rpt"/>
</dbReference>
<geneLocation type="plasmid" evidence="9 10">
    <name>pCS1</name>
</geneLocation>
<evidence type="ECO:0000256" key="1">
    <source>
        <dbReference type="ARBA" id="ARBA00009432"/>
    </source>
</evidence>
<keyword evidence="2" id="KW-0433">Leucine-rich repeat</keyword>
<dbReference type="SMART" id="SM00364">
    <property type="entry name" value="LRR_BAC"/>
    <property type="match status" value="6"/>
</dbReference>
<dbReference type="EMBL" id="LN679999">
    <property type="protein sequence ID" value="CEJ75541.1"/>
    <property type="molecule type" value="Genomic_DNA"/>
</dbReference>
<evidence type="ECO:0000259" key="7">
    <source>
        <dbReference type="Pfam" id="PF08191"/>
    </source>
</evidence>
<keyword evidence="6" id="KW-0472">Membrane</keyword>
<dbReference type="InterPro" id="IPR025875">
    <property type="entry name" value="Leu-rich_rpt_4"/>
</dbReference>
<keyword evidence="9" id="KW-0614">Plasmid</keyword>
<feature type="compositionally biased region" description="Low complexity" evidence="5">
    <location>
        <begin position="1003"/>
        <end position="1013"/>
    </location>
</feature>
<evidence type="ECO:0000256" key="5">
    <source>
        <dbReference type="SAM" id="MobiDB-lite"/>
    </source>
</evidence>
<dbReference type="Proteomes" id="UP000032811">
    <property type="component" value="Plasmid pCS1"/>
</dbReference>
<evidence type="ECO:0000313" key="9">
    <source>
        <dbReference type="EMBL" id="CEJ75541.1"/>
    </source>
</evidence>
<feature type="region of interest" description="Disordered" evidence="5">
    <location>
        <begin position="1003"/>
        <end position="1039"/>
    </location>
</feature>
<dbReference type="SMART" id="SM00365">
    <property type="entry name" value="LRR_SD22"/>
    <property type="match status" value="11"/>
</dbReference>
<dbReference type="Gene3D" id="2.60.40.1220">
    <property type="match status" value="1"/>
</dbReference>
<sequence length="1082" mass="116999">MSKKVRKVVVGAITTTMIMQSMPLDVFAYNEDNKVIESNTEKTKDTVEDKDQSNAEEKDKTKEINSELSKIEIDKPVSSDKNDADTMNKEESTINKQENSTEVTTNEENTNTKLKKEDDINTKSDEIVTIPDSNLRSKLTAALGEKPDAPITKSKLKLLKRLNLRSSSITNLEGIEYCTNLTHLEANNNQISDISVLSKLSNLTHLELNKNQISNISALSNLTNLTDLSLSENRISDVSELSNLTKLTTLYLSKNQISNISALSNLTNLTTLSLNVNNRISDISALSNLTNLTALYLSDNKISDVSILSNLTKLTNLNLANNKVNDISVLSNLTNLTDLSLGNNLISDISSLTKLTNLNLITLQFNRISDISALSNLTNLTYLNLGNNRISDISALSKLTKLTNLNLVDQKISLKEVQSKGNLAEIKNNVKSVDGSIVSATNVSNGGVYDSNTNLIKWNNITKDINESYSFSKNVSIGHSNAIFSGIVQQPIKYKSNDKPVISANNITIKANSPINLLTDKAIELKATDKEDGNITDRVTVKSDGGLNVKDPKVGTYTVIYTVTDDDGNTTDKSITVIVRSNDKPVISANNITIKANSPINLLTDKAIGLKATDKEDGNITDRVTVKSDGGLNVKDPKVGTYTVIYTVTDDDGNTTDKSITVIVRSNDKPVISANNITIKANSPINLLTDKAIGLKATDKEDGNITDRVTVKSDGGLNVKDPKVGTYTVIYTVTDDDGNTTDKSITVIVRSNDKPVISANNITIKANSPINLLTDKAIGLKATDKEDGNITDRVTVKSDGGLNVKDPKVGTYTVIYTVTDDDGNTADKSITVIVRSNDKPSINGADNVSIKEGTPFNPMAGVTATDTEDGNITKDIKVTGTVDTDKPGKYELTYTVTDKDGNTTTVKRIITVNPKMVVINSMPVINAEDKTIKVGDKFNPMTGVTAIDKEDGNITKDIKIIEDTVNTSKVGIYKVVYEVTDSQGAKTTKTITVNVINGNIENSTINNNSSSGTKPSGNTNNIDVNNETTTNKPNNLHQNNKVVSNNNLNPQTGDAGVLGYLGVGLASLTGLFINRKNKNKDR</sequence>
<organism evidence="9 10">
    <name type="scientific">Paraclostridium sordellii</name>
    <name type="common">Clostridium sordellii</name>
    <dbReference type="NCBI Taxonomy" id="1505"/>
    <lineage>
        <taxon>Bacteria</taxon>
        <taxon>Bacillati</taxon>
        <taxon>Bacillota</taxon>
        <taxon>Clostridia</taxon>
        <taxon>Peptostreptococcales</taxon>
        <taxon>Peptostreptococcaceae</taxon>
        <taxon>Paraclostridium</taxon>
    </lineage>
</organism>
<gene>
    <name evidence="9" type="ORF">ATCC9714PCS11_00821</name>
</gene>
<evidence type="ECO:0008006" key="11">
    <source>
        <dbReference type="Google" id="ProtNLM"/>
    </source>
</evidence>
<evidence type="ECO:0000256" key="4">
    <source>
        <dbReference type="ARBA" id="ARBA00022737"/>
    </source>
</evidence>
<dbReference type="InterPro" id="IPR050836">
    <property type="entry name" value="SDS22/Internalin_LRR"/>
</dbReference>
<feature type="domain" description="Pesticidal crystal protein Cry22Aa Ig-like" evidence="8">
    <location>
        <begin position="694"/>
        <end position="749"/>
    </location>
</feature>
<feature type="domain" description="Pesticidal crystal protein Cry22Aa Ig-like" evidence="8">
    <location>
        <begin position="779"/>
        <end position="834"/>
    </location>
</feature>
<dbReference type="InterPro" id="IPR014755">
    <property type="entry name" value="Cu-Rt/internalin_Ig-like"/>
</dbReference>
<dbReference type="InterPro" id="IPR003591">
    <property type="entry name" value="Leu-rich_rpt_typical-subtyp"/>
</dbReference>
<evidence type="ECO:0000259" key="8">
    <source>
        <dbReference type="Pfam" id="PF16403"/>
    </source>
</evidence>
<comment type="similarity">
    <text evidence="1">Belongs to the internalin family.</text>
</comment>
<keyword evidence="3" id="KW-0732">Signal</keyword>
<dbReference type="Gene3D" id="3.80.10.10">
    <property type="entry name" value="Ribonuclease Inhibitor"/>
    <property type="match status" value="2"/>
</dbReference>
<dbReference type="SUPFAM" id="SSF81296">
    <property type="entry name" value="E set domains"/>
    <property type="match status" value="1"/>
</dbReference>
<dbReference type="InterPro" id="IPR032675">
    <property type="entry name" value="LRR_dom_sf"/>
</dbReference>
<feature type="compositionally biased region" description="Basic and acidic residues" evidence="5">
    <location>
        <begin position="39"/>
        <end position="93"/>
    </location>
</feature>
<keyword evidence="10" id="KW-1185">Reference proteome</keyword>
<protein>
    <recommendedName>
        <fullName evidence="11">DUF5011 domain-containing protein</fullName>
    </recommendedName>
</protein>
<dbReference type="GeneID" id="97539267"/>
<dbReference type="InterPro" id="IPR014756">
    <property type="entry name" value="Ig_E-set"/>
</dbReference>
<evidence type="ECO:0000256" key="6">
    <source>
        <dbReference type="SAM" id="Phobius"/>
    </source>
</evidence>
<dbReference type="PROSITE" id="PS51450">
    <property type="entry name" value="LRR"/>
    <property type="match status" value="10"/>
</dbReference>
<feature type="compositionally biased region" description="Polar residues" evidence="5">
    <location>
        <begin position="1014"/>
        <end position="1033"/>
    </location>
</feature>
<dbReference type="PANTHER" id="PTHR46652">
    <property type="entry name" value="LEUCINE-RICH REPEAT AND IQ DOMAIN-CONTAINING PROTEIN 1-RELATED"/>
    <property type="match status" value="1"/>
</dbReference>
<proteinExistence type="inferred from homology"/>
<keyword evidence="4" id="KW-0677">Repeat</keyword>
<evidence type="ECO:0000313" key="10">
    <source>
        <dbReference type="Proteomes" id="UP000032811"/>
    </source>
</evidence>
<name>A0ABM9RTW9_PARSO</name>
<dbReference type="Pfam" id="PF08191">
    <property type="entry name" value="LRR_adjacent"/>
    <property type="match status" value="1"/>
</dbReference>
<dbReference type="InterPro" id="IPR013783">
    <property type="entry name" value="Ig-like_fold"/>
</dbReference>
<dbReference type="SMART" id="SM00369">
    <property type="entry name" value="LRR_TYP"/>
    <property type="match status" value="10"/>
</dbReference>
<accession>A0ABM9RTW9</accession>
<dbReference type="InterPro" id="IPR012569">
    <property type="entry name" value="Inl_IR"/>
</dbReference>
<dbReference type="Pfam" id="PF12799">
    <property type="entry name" value="LRR_4"/>
    <property type="match status" value="4"/>
</dbReference>
<feature type="transmembrane region" description="Helical" evidence="6">
    <location>
        <begin position="1055"/>
        <end position="1073"/>
    </location>
</feature>
<keyword evidence="6" id="KW-1133">Transmembrane helix</keyword>
<reference evidence="9 10" key="1">
    <citation type="submission" date="2014-11" db="EMBL/GenBank/DDBJ databases">
        <authorList>
            <person name="Aslett M.A."/>
            <person name="De Silva N."/>
        </authorList>
    </citation>
    <scope>NUCLEOTIDE SEQUENCE [LARGE SCALE GENOMIC DNA]</scope>
    <source>
        <strain evidence="9 10">ATCC9714</strain>
        <plasmid evidence="9 10">pCS1</plasmid>
    </source>
</reference>